<dbReference type="AlphaFoldDB" id="A0A2Z6B356"/>
<proteinExistence type="inferred from homology"/>
<dbReference type="Pfam" id="PF01865">
    <property type="entry name" value="PhoU_div"/>
    <property type="match status" value="1"/>
</dbReference>
<dbReference type="Gene3D" id="1.20.58.220">
    <property type="entry name" value="Phosphate transport system protein phou homolog 2, domain 2"/>
    <property type="match status" value="1"/>
</dbReference>
<dbReference type="Proteomes" id="UP000269883">
    <property type="component" value="Chromosome"/>
</dbReference>
<evidence type="ECO:0000256" key="1">
    <source>
        <dbReference type="ARBA" id="ARBA00008591"/>
    </source>
</evidence>
<sequence length="222" mass="25752">MRLPFFGLLSDRSPLDGLIEHYTKINECVDVIKESMECYVAGGACREFVELAKQVDEIENQADLIKRRIRNHLPRGLFMSVDKGLFLQYTKAQDNILDDAQEAMQWLAMRPVEIPAQFQKTVIAMIEEVDMACEHLGPALTATLGLINHEHLDRQGTKDKFWAIRRRRQSIFKMKNKLCSEIYNSDMDFKDIYQLIHYVEKLEGMGHNTENCADILRNMIAR</sequence>
<evidence type="ECO:0000313" key="2">
    <source>
        <dbReference type="EMBL" id="BBD09932.1"/>
    </source>
</evidence>
<dbReference type="InterPro" id="IPR018445">
    <property type="entry name" value="Put_Phosphate_transp_reg"/>
</dbReference>
<dbReference type="PANTHER" id="PTHR36536">
    <property type="entry name" value="UPF0111 PROTEIN HI_1603"/>
    <property type="match status" value="1"/>
</dbReference>
<dbReference type="OrthoDB" id="9767431at2"/>
<dbReference type="InterPro" id="IPR002727">
    <property type="entry name" value="DUF47"/>
</dbReference>
<dbReference type="PANTHER" id="PTHR36536:SF3">
    <property type="entry name" value="UPF0111 PROTEIN HI_1603"/>
    <property type="match status" value="1"/>
</dbReference>
<comment type="similarity">
    <text evidence="1">Belongs to the UPF0111 family.</text>
</comment>
<dbReference type="KEGG" id="dfl:DFE_3206"/>
<dbReference type="InterPro" id="IPR038078">
    <property type="entry name" value="PhoU-like_sf"/>
</dbReference>
<protein>
    <submittedName>
        <fullName evidence="2">Phosphate transport regulator</fullName>
    </submittedName>
</protein>
<name>A0A2Z6B356_9BACT</name>
<accession>A0A2Z6B356</accession>
<dbReference type="RefSeq" id="WP_126380928.1">
    <property type="nucleotide sequence ID" value="NZ_AP017378.1"/>
</dbReference>
<reference evidence="2 3" key="1">
    <citation type="journal article" date="2018" name="Sci. Adv.">
        <title>Multi-heme cytochromes provide a pathway for survival in energy-limited environments.</title>
        <authorList>
            <person name="Deng X."/>
            <person name="Dohmae N."/>
            <person name="Nealson K.H."/>
            <person name="Hashimoto K."/>
            <person name="Okamoto A."/>
        </authorList>
    </citation>
    <scope>NUCLEOTIDE SEQUENCE [LARGE SCALE GENOMIC DNA]</scope>
    <source>
        <strain evidence="2 3">IS5</strain>
    </source>
</reference>
<gene>
    <name evidence="2" type="ORF">DFE_3206</name>
</gene>
<evidence type="ECO:0000313" key="3">
    <source>
        <dbReference type="Proteomes" id="UP000269883"/>
    </source>
</evidence>
<organism evidence="2 3">
    <name type="scientific">Desulfovibrio ferrophilus</name>
    <dbReference type="NCBI Taxonomy" id="241368"/>
    <lineage>
        <taxon>Bacteria</taxon>
        <taxon>Pseudomonadati</taxon>
        <taxon>Thermodesulfobacteriota</taxon>
        <taxon>Desulfovibrionia</taxon>
        <taxon>Desulfovibrionales</taxon>
        <taxon>Desulfovibrionaceae</taxon>
        <taxon>Desulfovibrio</taxon>
    </lineage>
</organism>
<dbReference type="EMBL" id="AP017378">
    <property type="protein sequence ID" value="BBD09932.1"/>
    <property type="molecule type" value="Genomic_DNA"/>
</dbReference>
<keyword evidence="3" id="KW-1185">Reference proteome</keyword>